<comment type="caution">
    <text evidence="2">The sequence shown here is derived from an EMBL/GenBank/DDBJ whole genome shotgun (WGS) entry which is preliminary data.</text>
</comment>
<evidence type="ECO:0000313" key="3">
    <source>
        <dbReference type="Proteomes" id="UP000673691"/>
    </source>
</evidence>
<feature type="region of interest" description="Disordered" evidence="1">
    <location>
        <begin position="289"/>
        <end position="319"/>
    </location>
</feature>
<feature type="non-terminal residue" evidence="2">
    <location>
        <position position="1"/>
    </location>
</feature>
<dbReference type="Proteomes" id="UP000673691">
    <property type="component" value="Unassembled WGS sequence"/>
</dbReference>
<protein>
    <submittedName>
        <fullName evidence="2">Uncharacterized protein</fullName>
    </submittedName>
</protein>
<evidence type="ECO:0000313" key="2">
    <source>
        <dbReference type="EMBL" id="KAG5457731.1"/>
    </source>
</evidence>
<sequence length="319" mass="33389">HDGIGTPVRRSQVAAGLLPVSVKPARFVAARRVNRCRSSRRGPNTPAGQATAEFYIRLDHSFPPALSQQRSYFPGRPTEPRDKALGHADIGSIRNASIPEIVTCPIPLRPRHRSCRLQPLAGRHVPLDATAPSRHGQALEIRASPRGAPEMPANVGPAARVVELGDDLLVGAPGAAGDRAERPHAPDELAVVLAARGEEEHSAGSVLLPGLVPHAVRVHPLAVGVRAPAGNVAAAAHVADHGGGRGERENAVRVGDAQCVGVHDADLFVLRQQQGVEARERCVDPGIVEFGEPGRPGGKGRGKNSAGRIPGCKSAKSHA</sequence>
<reference evidence="2 3" key="1">
    <citation type="journal article" name="Sci. Rep.">
        <title>Genome-scale phylogenetic analyses confirm Olpidium as the closest living zoosporic fungus to the non-flagellated, terrestrial fungi.</title>
        <authorList>
            <person name="Chang Y."/>
            <person name="Rochon D."/>
            <person name="Sekimoto S."/>
            <person name="Wang Y."/>
            <person name="Chovatia M."/>
            <person name="Sandor L."/>
            <person name="Salamov A."/>
            <person name="Grigoriev I.V."/>
            <person name="Stajich J.E."/>
            <person name="Spatafora J.W."/>
        </authorList>
    </citation>
    <scope>NUCLEOTIDE SEQUENCE [LARGE SCALE GENOMIC DNA]</scope>
    <source>
        <strain evidence="2">S191</strain>
    </source>
</reference>
<gene>
    <name evidence="2" type="ORF">BJ554DRAFT_2180</name>
</gene>
<keyword evidence="3" id="KW-1185">Reference proteome</keyword>
<proteinExistence type="predicted"/>
<evidence type="ECO:0000256" key="1">
    <source>
        <dbReference type="SAM" id="MobiDB-lite"/>
    </source>
</evidence>
<organism evidence="2 3">
    <name type="scientific">Olpidium bornovanus</name>
    <dbReference type="NCBI Taxonomy" id="278681"/>
    <lineage>
        <taxon>Eukaryota</taxon>
        <taxon>Fungi</taxon>
        <taxon>Fungi incertae sedis</taxon>
        <taxon>Olpidiomycota</taxon>
        <taxon>Olpidiomycotina</taxon>
        <taxon>Olpidiomycetes</taxon>
        <taxon>Olpidiales</taxon>
        <taxon>Olpidiaceae</taxon>
        <taxon>Olpidium</taxon>
    </lineage>
</organism>
<dbReference type="AlphaFoldDB" id="A0A8H8DGV3"/>
<name>A0A8H8DGV3_9FUNG</name>
<accession>A0A8H8DGV3</accession>
<dbReference type="EMBL" id="JAEFCI010009571">
    <property type="protein sequence ID" value="KAG5457731.1"/>
    <property type="molecule type" value="Genomic_DNA"/>
</dbReference>